<dbReference type="EC" id="6.5.1.1" evidence="2"/>
<evidence type="ECO:0000259" key="22">
    <source>
        <dbReference type="PROSITE" id="PS50160"/>
    </source>
</evidence>
<dbReference type="InterPro" id="IPR012340">
    <property type="entry name" value="NA-bd_OB-fold"/>
</dbReference>
<evidence type="ECO:0000313" key="23">
    <source>
        <dbReference type="EMBL" id="GHC94742.1"/>
    </source>
</evidence>
<dbReference type="SUPFAM" id="SSF50249">
    <property type="entry name" value="Nucleic acid-binding proteins"/>
    <property type="match status" value="1"/>
</dbReference>
<evidence type="ECO:0000256" key="21">
    <source>
        <dbReference type="SAM" id="MobiDB-lite"/>
    </source>
</evidence>
<evidence type="ECO:0000256" key="12">
    <source>
        <dbReference type="ARBA" id="ARBA00022840"/>
    </source>
</evidence>
<evidence type="ECO:0000256" key="11">
    <source>
        <dbReference type="ARBA" id="ARBA00022839"/>
    </source>
</evidence>
<dbReference type="EMBL" id="BMYK01000019">
    <property type="protein sequence ID" value="GHC94742.1"/>
    <property type="molecule type" value="Genomic_DNA"/>
</dbReference>
<dbReference type="InterPro" id="IPR012310">
    <property type="entry name" value="DNA_ligase_ATP-dep_cent"/>
</dbReference>
<keyword evidence="6" id="KW-0540">Nuclease</keyword>
<feature type="region of interest" description="Disordered" evidence="21">
    <location>
        <begin position="525"/>
        <end position="553"/>
    </location>
</feature>
<evidence type="ECO:0000313" key="24">
    <source>
        <dbReference type="Proteomes" id="UP000626210"/>
    </source>
</evidence>
<dbReference type="CDD" id="cd07971">
    <property type="entry name" value="OBF_DNA_ligase_LigD"/>
    <property type="match status" value="1"/>
</dbReference>
<keyword evidence="18" id="KW-0511">Multifunctional enzyme</keyword>
<dbReference type="Pfam" id="PF21686">
    <property type="entry name" value="LigD_Prim-Pol"/>
    <property type="match status" value="1"/>
</dbReference>
<evidence type="ECO:0000256" key="1">
    <source>
        <dbReference type="ARBA" id="ARBA00001936"/>
    </source>
</evidence>
<dbReference type="Gene3D" id="3.90.920.10">
    <property type="entry name" value="DNA primase, PRIM domain"/>
    <property type="match status" value="1"/>
</dbReference>
<comment type="caution">
    <text evidence="23">The sequence shown here is derived from an EMBL/GenBank/DDBJ whole genome shotgun (WGS) entry which is preliminary data.</text>
</comment>
<dbReference type="InterPro" id="IPR052171">
    <property type="entry name" value="NHEJ_LigD"/>
</dbReference>
<keyword evidence="10" id="KW-0378">Hydrolase</keyword>
<evidence type="ECO:0000256" key="6">
    <source>
        <dbReference type="ARBA" id="ARBA00022722"/>
    </source>
</evidence>
<evidence type="ECO:0000256" key="2">
    <source>
        <dbReference type="ARBA" id="ARBA00012727"/>
    </source>
</evidence>
<evidence type="ECO:0000256" key="18">
    <source>
        <dbReference type="ARBA" id="ARBA00023268"/>
    </source>
</evidence>
<keyword evidence="24" id="KW-1185">Reference proteome</keyword>
<comment type="cofactor">
    <cofactor evidence="1">
        <name>Mn(2+)</name>
        <dbReference type="ChEBI" id="CHEBI:29035"/>
    </cofactor>
</comment>
<dbReference type="PANTHER" id="PTHR42705">
    <property type="entry name" value="BIFUNCTIONAL NON-HOMOLOGOUS END JOINING PROTEIN LIGD"/>
    <property type="match status" value="1"/>
</dbReference>
<reference evidence="24" key="1">
    <citation type="journal article" date="2019" name="Int. J. Syst. Evol. Microbiol.">
        <title>The Global Catalogue of Microorganisms (GCM) 10K type strain sequencing project: providing services to taxonomists for standard genome sequencing and annotation.</title>
        <authorList>
            <consortium name="The Broad Institute Genomics Platform"/>
            <consortium name="The Broad Institute Genome Sequencing Center for Infectious Disease"/>
            <person name="Wu L."/>
            <person name="Ma J."/>
        </authorList>
    </citation>
    <scope>NUCLEOTIDE SEQUENCE [LARGE SCALE GENOMIC DNA]</scope>
    <source>
        <strain evidence="24">KCTC 23314</strain>
    </source>
</reference>
<proteinExistence type="predicted"/>
<dbReference type="Pfam" id="PF04679">
    <property type="entry name" value="DNA_ligase_A_C"/>
    <property type="match status" value="1"/>
</dbReference>
<dbReference type="InterPro" id="IPR014144">
    <property type="entry name" value="LigD_PE_domain"/>
</dbReference>
<evidence type="ECO:0000256" key="14">
    <source>
        <dbReference type="ARBA" id="ARBA00023125"/>
    </source>
</evidence>
<dbReference type="Gene3D" id="2.40.50.140">
    <property type="entry name" value="Nucleic acid-binding proteins"/>
    <property type="match status" value="1"/>
</dbReference>
<evidence type="ECO:0000256" key="4">
    <source>
        <dbReference type="ARBA" id="ARBA00022679"/>
    </source>
</evidence>
<keyword evidence="14" id="KW-0238">DNA-binding</keyword>
<dbReference type="InterPro" id="IPR012309">
    <property type="entry name" value="DNA_ligase_ATP-dep_C"/>
</dbReference>
<keyword evidence="8" id="KW-0547">Nucleotide-binding</keyword>
<evidence type="ECO:0000256" key="19">
    <source>
        <dbReference type="ARBA" id="ARBA00029943"/>
    </source>
</evidence>
<protein>
    <recommendedName>
        <fullName evidence="2">DNA ligase (ATP)</fullName>
        <ecNumber evidence="2">6.5.1.1</ecNumber>
    </recommendedName>
    <alternativeName>
        <fullName evidence="19">NHEJ DNA polymerase</fullName>
    </alternativeName>
</protein>
<dbReference type="NCBIfam" id="TIGR02777">
    <property type="entry name" value="LigD_PE_dom"/>
    <property type="match status" value="1"/>
</dbReference>
<comment type="catalytic activity">
    <reaction evidence="20">
        <text>ATP + (deoxyribonucleotide)n-3'-hydroxyl + 5'-phospho-(deoxyribonucleotide)m = (deoxyribonucleotide)n+m + AMP + diphosphate.</text>
        <dbReference type="EC" id="6.5.1.1"/>
    </reaction>
</comment>
<dbReference type="SUPFAM" id="SSF56091">
    <property type="entry name" value="DNA ligase/mRNA capping enzyme, catalytic domain"/>
    <property type="match status" value="1"/>
</dbReference>
<dbReference type="InterPro" id="IPR014143">
    <property type="entry name" value="NHEJ_ligase_prk"/>
</dbReference>
<keyword evidence="15" id="KW-0233">DNA recombination</keyword>
<evidence type="ECO:0000256" key="8">
    <source>
        <dbReference type="ARBA" id="ARBA00022741"/>
    </source>
</evidence>
<dbReference type="PROSITE" id="PS50160">
    <property type="entry name" value="DNA_LIGASE_A3"/>
    <property type="match status" value="1"/>
</dbReference>
<dbReference type="CDD" id="cd04862">
    <property type="entry name" value="PaeLigD_Pol_like"/>
    <property type="match status" value="1"/>
</dbReference>
<keyword evidence="9" id="KW-0227">DNA damage</keyword>
<evidence type="ECO:0000256" key="15">
    <source>
        <dbReference type="ARBA" id="ARBA00023172"/>
    </source>
</evidence>
<dbReference type="Gene3D" id="3.30.470.30">
    <property type="entry name" value="DNA ligase/mRNA capping enzyme"/>
    <property type="match status" value="1"/>
</dbReference>
<dbReference type="CDD" id="cd07906">
    <property type="entry name" value="Adenylation_DNA_ligase_LigD_LigC"/>
    <property type="match status" value="1"/>
</dbReference>
<gene>
    <name evidence="23" type="primary">ligD</name>
    <name evidence="23" type="ORF">GCM10007320_46950</name>
</gene>
<dbReference type="InterPro" id="IPR014145">
    <property type="entry name" value="LigD_pol_dom"/>
</dbReference>
<dbReference type="RefSeq" id="WP_189689363.1">
    <property type="nucleotide sequence ID" value="NZ_BMYK01000019.1"/>
</dbReference>
<keyword evidence="4" id="KW-0808">Transferase</keyword>
<evidence type="ECO:0000256" key="16">
    <source>
        <dbReference type="ARBA" id="ARBA00023204"/>
    </source>
</evidence>
<name>A0ABQ3G791_9BURK</name>
<organism evidence="23 24">
    <name type="scientific">Pseudorhodoferax aquiterrae</name>
    <dbReference type="NCBI Taxonomy" id="747304"/>
    <lineage>
        <taxon>Bacteria</taxon>
        <taxon>Pseudomonadati</taxon>
        <taxon>Pseudomonadota</taxon>
        <taxon>Betaproteobacteria</taxon>
        <taxon>Burkholderiales</taxon>
        <taxon>Comamonadaceae</taxon>
    </lineage>
</organism>
<dbReference type="NCBIfam" id="TIGR02779">
    <property type="entry name" value="NHEJ_ligase_lig"/>
    <property type="match status" value="1"/>
</dbReference>
<evidence type="ECO:0000256" key="5">
    <source>
        <dbReference type="ARBA" id="ARBA00022695"/>
    </source>
</evidence>
<sequence>MASTKSALATYHAKRDFRRTSEPRSGGKRSPAGAPSFVVQKHWASSLHYDFRLEIDGTMKSWAVPKGPSFDPHDKRLAVQVEDHPISYSSFEGQIPEGQYGAGKVIVWDKGHWTPVGDPAAGLRKGNLKFELHGHKLQGRWALVRMHGKGKERQPPWLLVKEKDAFERPAAEFSVVDELPDSVKGLQALPAPTAPAAPTLPAAAQPPQVALPATLAPQLATLASQPPADPDNWLYEIKFDGYRLLARVEGSGKKQQVQLFTRNGNDWTHKLGALHAELLRLELPEGWYDGEIVVMDHNGLPDFGALQQAFDASRTKTIVYYLFDAPYCAGHDLREQPLQARRALLASLLEGRESDLVFYSATFDAQPGEVVGQACKLGLEGVIAKRKDAPYVSRRSDSWLKLKCSQRQEFVIVGATEPQGARAGFGALLLGVHDKEGRLVYAGKVGTGFNQATLRKLARQLADLATPRSPLADTADVDGKPQWVQPQLVAEVTFGEWTRSGRIRHAVFHGLRSDKPAKAIVRERAAPPPRPAKKAAAHAADGGDSGTHALSTRLKVTHPERVIDASTGTTKMDLVRYYALVGGLMLEHLKGSRPVALVRAPAGIGKQLFFQKHAEIEKLPGLRQLDPALDPDHAPLLAVANARGLLSAAQWNVVELHSMNALASSFERPDRLVFDLDPGEGVRWPQMQEAAQLVRAFLKQLGLPAFLKTSGGKGLHVVVPIKRLHSWAAAKGFAQAIVQHLARTIPDRFVAKSGPRNRVGKIFVDYLRNGQGATTVCAWSARARPGMGISVPLAWDELASLKRSDQWTVRNVHERLAVGNAPWQGYAGAAKSLKAAMKTLGFKED</sequence>
<dbReference type="Pfam" id="PF01068">
    <property type="entry name" value="DNA_ligase_A_M"/>
    <property type="match status" value="1"/>
</dbReference>
<dbReference type="Proteomes" id="UP000626210">
    <property type="component" value="Unassembled WGS sequence"/>
</dbReference>
<evidence type="ECO:0000256" key="3">
    <source>
        <dbReference type="ARBA" id="ARBA00022598"/>
    </source>
</evidence>
<keyword evidence="7" id="KW-0479">Metal-binding</keyword>
<keyword evidence="11" id="KW-0269">Exonuclease</keyword>
<evidence type="ECO:0000256" key="17">
    <source>
        <dbReference type="ARBA" id="ARBA00023211"/>
    </source>
</evidence>
<evidence type="ECO:0000256" key="10">
    <source>
        <dbReference type="ARBA" id="ARBA00022801"/>
    </source>
</evidence>
<dbReference type="Pfam" id="PF13298">
    <property type="entry name" value="LigD_N"/>
    <property type="match status" value="1"/>
</dbReference>
<dbReference type="NCBIfam" id="TIGR02778">
    <property type="entry name" value="ligD_pol"/>
    <property type="match status" value="1"/>
</dbReference>
<dbReference type="NCBIfam" id="TIGR02776">
    <property type="entry name" value="NHEJ_ligase_prk"/>
    <property type="match status" value="1"/>
</dbReference>
<feature type="domain" description="ATP-dependent DNA ligase family profile" evidence="22">
    <location>
        <begin position="311"/>
        <end position="448"/>
    </location>
</feature>
<dbReference type="Gene3D" id="3.30.1490.70">
    <property type="match status" value="1"/>
</dbReference>
<keyword evidence="13" id="KW-0239">DNA-directed DNA polymerase</keyword>
<dbReference type="InterPro" id="IPR014146">
    <property type="entry name" value="LigD_ligase_dom"/>
</dbReference>
<keyword evidence="16" id="KW-0234">DNA repair</keyword>
<evidence type="ECO:0000256" key="7">
    <source>
        <dbReference type="ARBA" id="ARBA00022723"/>
    </source>
</evidence>
<evidence type="ECO:0000256" key="9">
    <source>
        <dbReference type="ARBA" id="ARBA00022763"/>
    </source>
</evidence>
<keyword evidence="5" id="KW-0548">Nucleotidyltransferase</keyword>
<dbReference type="PANTHER" id="PTHR42705:SF2">
    <property type="entry name" value="BIFUNCTIONAL NON-HOMOLOGOUS END JOINING PROTEIN LIGD"/>
    <property type="match status" value="1"/>
</dbReference>
<keyword evidence="17" id="KW-0464">Manganese</keyword>
<evidence type="ECO:0000256" key="13">
    <source>
        <dbReference type="ARBA" id="ARBA00022932"/>
    </source>
</evidence>
<accession>A0ABQ3G791</accession>
<keyword evidence="12" id="KW-0067">ATP-binding</keyword>
<evidence type="ECO:0000256" key="20">
    <source>
        <dbReference type="ARBA" id="ARBA00034003"/>
    </source>
</evidence>
<keyword evidence="3" id="KW-0436">Ligase</keyword>
<feature type="region of interest" description="Disordered" evidence="21">
    <location>
        <begin position="1"/>
        <end position="35"/>
    </location>
</feature>
<dbReference type="InterPro" id="IPR033651">
    <property type="entry name" value="PaeLigD_Pol-like"/>
</dbReference>